<evidence type="ECO:0000313" key="4">
    <source>
        <dbReference type="Proteomes" id="UP000051922"/>
    </source>
</evidence>
<dbReference type="SUPFAM" id="SSF143120">
    <property type="entry name" value="YefM-like"/>
    <property type="match status" value="1"/>
</dbReference>
<dbReference type="InterPro" id="IPR006442">
    <property type="entry name" value="Antitoxin_Phd/YefM"/>
</dbReference>
<dbReference type="AlphaFoldDB" id="A0A0R1TXB0"/>
<accession>A0A0R1TXB0</accession>
<reference evidence="3 4" key="1">
    <citation type="journal article" date="2015" name="Genome Announc.">
        <title>Expanding the biotechnology potential of lactobacilli through comparative genomics of 213 strains and associated genera.</title>
        <authorList>
            <person name="Sun Z."/>
            <person name="Harris H.M."/>
            <person name="McCann A."/>
            <person name="Guo C."/>
            <person name="Argimon S."/>
            <person name="Zhang W."/>
            <person name="Yang X."/>
            <person name="Jeffery I.B."/>
            <person name="Cooney J.C."/>
            <person name="Kagawa T.F."/>
            <person name="Liu W."/>
            <person name="Song Y."/>
            <person name="Salvetti E."/>
            <person name="Wrobel A."/>
            <person name="Rasinkangas P."/>
            <person name="Parkhill J."/>
            <person name="Rea M.C."/>
            <person name="O'Sullivan O."/>
            <person name="Ritari J."/>
            <person name="Douillard F.P."/>
            <person name="Paul Ross R."/>
            <person name="Yang R."/>
            <person name="Briner A.E."/>
            <person name="Felis G.E."/>
            <person name="de Vos W.M."/>
            <person name="Barrangou R."/>
            <person name="Klaenhammer T.R."/>
            <person name="Caufield P.W."/>
            <person name="Cui Y."/>
            <person name="Zhang H."/>
            <person name="O'Toole P.W."/>
        </authorList>
    </citation>
    <scope>NUCLEOTIDE SEQUENCE [LARGE SCALE GENOMIC DNA]</scope>
    <source>
        <strain evidence="3 4">DSM 15945</strain>
    </source>
</reference>
<dbReference type="Pfam" id="PF02604">
    <property type="entry name" value="PhdYeFM_antitox"/>
    <property type="match status" value="1"/>
</dbReference>
<evidence type="ECO:0000256" key="2">
    <source>
        <dbReference type="RuleBase" id="RU362080"/>
    </source>
</evidence>
<dbReference type="InterPro" id="IPR036165">
    <property type="entry name" value="YefM-like_sf"/>
</dbReference>
<dbReference type="PATRIC" id="fig|1423783.4.peg.1216"/>
<keyword evidence="4" id="KW-1185">Reference proteome</keyword>
<sequence length="89" mass="10272">MDAVSYSNFRQHLKTYMQQVNEDAEPIIVTARDKEDNVVVISQHDYDSLQETMHIMSNPELMAKIRRGDEQFAAGKAITHELLTDFDDD</sequence>
<gene>
    <name evidence="3" type="ORF">FC50_GL001174</name>
</gene>
<dbReference type="EMBL" id="AZFJ01000049">
    <property type="protein sequence ID" value="KRL85783.1"/>
    <property type="molecule type" value="Genomic_DNA"/>
</dbReference>
<dbReference type="Gene3D" id="1.10.1220.170">
    <property type="match status" value="1"/>
</dbReference>
<evidence type="ECO:0000313" key="3">
    <source>
        <dbReference type="EMBL" id="KRL85783.1"/>
    </source>
</evidence>
<comment type="caution">
    <text evidence="3">The sequence shown here is derived from an EMBL/GenBank/DDBJ whole genome shotgun (WGS) entry which is preliminary data.</text>
</comment>
<evidence type="ECO:0000256" key="1">
    <source>
        <dbReference type="ARBA" id="ARBA00009981"/>
    </source>
</evidence>
<dbReference type="OrthoDB" id="9802003at2"/>
<dbReference type="Gene3D" id="3.40.1620.10">
    <property type="entry name" value="YefM-like domain"/>
    <property type="match status" value="1"/>
</dbReference>
<dbReference type="Proteomes" id="UP000051922">
    <property type="component" value="Unassembled WGS sequence"/>
</dbReference>
<protein>
    <recommendedName>
        <fullName evidence="2">Antitoxin</fullName>
    </recommendedName>
</protein>
<name>A0A0R1TXB0_9LACO</name>
<proteinExistence type="inferred from homology"/>
<comment type="function">
    <text evidence="2">Antitoxin component of a type II toxin-antitoxin (TA) system.</text>
</comment>
<dbReference type="InterPro" id="IPR051405">
    <property type="entry name" value="phD/YefM_antitoxin"/>
</dbReference>
<dbReference type="PANTHER" id="PTHR33713:SF6">
    <property type="entry name" value="ANTITOXIN YEFM"/>
    <property type="match status" value="1"/>
</dbReference>
<organism evidence="3 4">
    <name type="scientific">Lacticaseibacillus pantheris DSM 15945 = JCM 12539 = NBRC 106106</name>
    <dbReference type="NCBI Taxonomy" id="1423783"/>
    <lineage>
        <taxon>Bacteria</taxon>
        <taxon>Bacillati</taxon>
        <taxon>Bacillota</taxon>
        <taxon>Bacilli</taxon>
        <taxon>Lactobacillales</taxon>
        <taxon>Lactobacillaceae</taxon>
        <taxon>Lacticaseibacillus</taxon>
    </lineage>
</organism>
<comment type="similarity">
    <text evidence="1 2">Belongs to the phD/YefM antitoxin family.</text>
</comment>
<dbReference type="NCBIfam" id="TIGR01552">
    <property type="entry name" value="phd_fam"/>
    <property type="match status" value="1"/>
</dbReference>
<dbReference type="PANTHER" id="PTHR33713">
    <property type="entry name" value="ANTITOXIN YAFN-RELATED"/>
    <property type="match status" value="1"/>
</dbReference>
<dbReference type="RefSeq" id="WP_054649129.1">
    <property type="nucleotide sequence ID" value="NZ_AZFJ01000049.1"/>
</dbReference>